<name>A0A1Z1WQV4_9ACTN</name>
<evidence type="ECO:0000313" key="2">
    <source>
        <dbReference type="EMBL" id="ARX88828.1"/>
    </source>
</evidence>
<evidence type="ECO:0000313" key="3">
    <source>
        <dbReference type="Proteomes" id="UP000195880"/>
    </source>
</evidence>
<gene>
    <name evidence="2" type="ORF">SMD44_08315</name>
</gene>
<dbReference type="KEGG" id="salf:SMD44_08315"/>
<feature type="region of interest" description="Disordered" evidence="1">
    <location>
        <begin position="72"/>
        <end position="98"/>
    </location>
</feature>
<keyword evidence="3" id="KW-1185">Reference proteome</keyword>
<protein>
    <submittedName>
        <fullName evidence="2">Uncharacterized protein</fullName>
    </submittedName>
</protein>
<feature type="compositionally biased region" description="Low complexity" evidence="1">
    <location>
        <begin position="73"/>
        <end position="88"/>
    </location>
</feature>
<dbReference type="Proteomes" id="UP000195880">
    <property type="component" value="Chromosome"/>
</dbReference>
<sequence>MLARADLEEVGAHGDVGRQVEVVAARRGQGALQLRLGRRVTGSGGRARSGGRMCWRGSPSCSGKTVRRDSCRATRSATAARSAGTSRSPLNRRVQGTL</sequence>
<dbReference type="AlphaFoldDB" id="A0A1Z1WQV4"/>
<organism evidence="2 3">
    <name type="scientific">Streptomyces alboflavus</name>
    <dbReference type="NCBI Taxonomy" id="67267"/>
    <lineage>
        <taxon>Bacteria</taxon>
        <taxon>Bacillati</taxon>
        <taxon>Actinomycetota</taxon>
        <taxon>Actinomycetes</taxon>
        <taxon>Kitasatosporales</taxon>
        <taxon>Streptomycetaceae</taxon>
        <taxon>Streptomyces</taxon>
    </lineage>
</organism>
<accession>A0A1Z1WQV4</accession>
<dbReference type="EMBL" id="CP021748">
    <property type="protein sequence ID" value="ARX88828.1"/>
    <property type="molecule type" value="Genomic_DNA"/>
</dbReference>
<proteinExistence type="predicted"/>
<evidence type="ECO:0000256" key="1">
    <source>
        <dbReference type="SAM" id="MobiDB-lite"/>
    </source>
</evidence>
<reference evidence="2 3" key="1">
    <citation type="submission" date="2017-05" db="EMBL/GenBank/DDBJ databases">
        <title>Streptomyces alboflavus Genome sequencing and assembly.</title>
        <authorList>
            <person name="Wang Y."/>
            <person name="Du B."/>
            <person name="Ding Y."/>
            <person name="Liu H."/>
            <person name="Hou Q."/>
            <person name="Liu K."/>
            <person name="Wang C."/>
            <person name="Yao L."/>
        </authorList>
    </citation>
    <scope>NUCLEOTIDE SEQUENCE [LARGE SCALE GENOMIC DNA]</scope>
    <source>
        <strain evidence="2 3">MDJK44</strain>
    </source>
</reference>